<dbReference type="Proteomes" id="UP001054945">
    <property type="component" value="Unassembled WGS sequence"/>
</dbReference>
<dbReference type="AlphaFoldDB" id="A0AAV4WN01"/>
<evidence type="ECO:0008006" key="3">
    <source>
        <dbReference type="Google" id="ProtNLM"/>
    </source>
</evidence>
<accession>A0AAV4WN01</accession>
<comment type="caution">
    <text evidence="1">The sequence shown here is derived from an EMBL/GenBank/DDBJ whole genome shotgun (WGS) entry which is preliminary data.</text>
</comment>
<evidence type="ECO:0000313" key="1">
    <source>
        <dbReference type="EMBL" id="GIY83664.1"/>
    </source>
</evidence>
<dbReference type="EMBL" id="BPLR01016415">
    <property type="protein sequence ID" value="GIY83664.1"/>
    <property type="molecule type" value="Genomic_DNA"/>
</dbReference>
<reference evidence="1 2" key="1">
    <citation type="submission" date="2021-06" db="EMBL/GenBank/DDBJ databases">
        <title>Caerostris extrusa draft genome.</title>
        <authorList>
            <person name="Kono N."/>
            <person name="Arakawa K."/>
        </authorList>
    </citation>
    <scope>NUCLEOTIDE SEQUENCE [LARGE SCALE GENOMIC DNA]</scope>
</reference>
<feature type="non-terminal residue" evidence="1">
    <location>
        <position position="1"/>
    </location>
</feature>
<keyword evidence="2" id="KW-1185">Reference proteome</keyword>
<protein>
    <recommendedName>
        <fullName evidence="3">MHC class II antigen</fullName>
    </recommendedName>
</protein>
<proteinExistence type="predicted"/>
<name>A0AAV4WN01_CAEEX</name>
<evidence type="ECO:0000313" key="2">
    <source>
        <dbReference type="Proteomes" id="UP001054945"/>
    </source>
</evidence>
<organism evidence="1 2">
    <name type="scientific">Caerostris extrusa</name>
    <name type="common">Bark spider</name>
    <name type="synonym">Caerostris bankana</name>
    <dbReference type="NCBI Taxonomy" id="172846"/>
    <lineage>
        <taxon>Eukaryota</taxon>
        <taxon>Metazoa</taxon>
        <taxon>Ecdysozoa</taxon>
        <taxon>Arthropoda</taxon>
        <taxon>Chelicerata</taxon>
        <taxon>Arachnida</taxon>
        <taxon>Araneae</taxon>
        <taxon>Araneomorphae</taxon>
        <taxon>Entelegynae</taxon>
        <taxon>Araneoidea</taxon>
        <taxon>Araneidae</taxon>
        <taxon>Caerostris</taxon>
    </lineage>
</organism>
<gene>
    <name evidence="1" type="ORF">CEXT_30931</name>
</gene>
<sequence>VPGYYAEQAVQWNEDIGEFPSSSVAYTGNNMRKQLPATDK</sequence>